<feature type="compositionally biased region" description="Low complexity" evidence="1">
    <location>
        <begin position="74"/>
        <end position="90"/>
    </location>
</feature>
<dbReference type="EMBL" id="JBEPLJ010000001">
    <property type="protein sequence ID" value="MET3584092.1"/>
    <property type="molecule type" value="Genomic_DNA"/>
</dbReference>
<protein>
    <submittedName>
        <fullName evidence="2">Uncharacterized protein</fullName>
    </submittedName>
</protein>
<evidence type="ECO:0000313" key="3">
    <source>
        <dbReference type="Proteomes" id="UP001549031"/>
    </source>
</evidence>
<name>A0ABV2H199_9HYPH</name>
<dbReference type="Proteomes" id="UP001549031">
    <property type="component" value="Unassembled WGS sequence"/>
</dbReference>
<keyword evidence="3" id="KW-1185">Reference proteome</keyword>
<evidence type="ECO:0000256" key="1">
    <source>
        <dbReference type="SAM" id="MobiDB-lite"/>
    </source>
</evidence>
<sequence>MRETGWNAAVAIAGNEDEGDLTFDQPIRDRKAAFSVEVRVEEGESDTLATVQKSTGIVQRPGRAENRGVCVLKSPPSSSAMKYSSSTPGQ</sequence>
<dbReference type="RefSeq" id="WP_312038787.1">
    <property type="nucleotide sequence ID" value="NZ_JALJRA010000001.1"/>
</dbReference>
<organism evidence="2 3">
    <name type="scientific">Pseudorhizobium tarimense</name>
    <dbReference type="NCBI Taxonomy" id="1079109"/>
    <lineage>
        <taxon>Bacteria</taxon>
        <taxon>Pseudomonadati</taxon>
        <taxon>Pseudomonadota</taxon>
        <taxon>Alphaproteobacteria</taxon>
        <taxon>Hyphomicrobiales</taxon>
        <taxon>Rhizobiaceae</taxon>
        <taxon>Rhizobium/Agrobacterium group</taxon>
        <taxon>Pseudorhizobium</taxon>
    </lineage>
</organism>
<comment type="caution">
    <text evidence="2">The sequence shown here is derived from an EMBL/GenBank/DDBJ whole genome shotgun (WGS) entry which is preliminary data.</text>
</comment>
<gene>
    <name evidence="2" type="ORF">ABID21_000184</name>
</gene>
<evidence type="ECO:0000313" key="2">
    <source>
        <dbReference type="EMBL" id="MET3584092.1"/>
    </source>
</evidence>
<proteinExistence type="predicted"/>
<accession>A0ABV2H199</accession>
<feature type="region of interest" description="Disordered" evidence="1">
    <location>
        <begin position="68"/>
        <end position="90"/>
    </location>
</feature>
<reference evidence="2 3" key="1">
    <citation type="submission" date="2024-06" db="EMBL/GenBank/DDBJ databases">
        <title>Genomic Encyclopedia of Type Strains, Phase IV (KMG-IV): sequencing the most valuable type-strain genomes for metagenomic binning, comparative biology and taxonomic classification.</title>
        <authorList>
            <person name="Goeker M."/>
        </authorList>
    </citation>
    <scope>NUCLEOTIDE SEQUENCE [LARGE SCALE GENOMIC DNA]</scope>
    <source>
        <strain evidence="2 3">DSM 105042</strain>
    </source>
</reference>